<organism evidence="1">
    <name type="scientific">Opuntia streptacantha</name>
    <name type="common">Prickly pear cactus</name>
    <name type="synonym">Opuntia cardona</name>
    <dbReference type="NCBI Taxonomy" id="393608"/>
    <lineage>
        <taxon>Eukaryota</taxon>
        <taxon>Viridiplantae</taxon>
        <taxon>Streptophyta</taxon>
        <taxon>Embryophyta</taxon>
        <taxon>Tracheophyta</taxon>
        <taxon>Spermatophyta</taxon>
        <taxon>Magnoliopsida</taxon>
        <taxon>eudicotyledons</taxon>
        <taxon>Gunneridae</taxon>
        <taxon>Pentapetalae</taxon>
        <taxon>Caryophyllales</taxon>
        <taxon>Cactineae</taxon>
        <taxon>Cactaceae</taxon>
        <taxon>Opuntioideae</taxon>
        <taxon>Opuntia</taxon>
    </lineage>
</organism>
<protein>
    <submittedName>
        <fullName evidence="1">Uncharacterized protein</fullName>
    </submittedName>
</protein>
<accession>A0A7C9AY57</accession>
<name>A0A7C9AY57_OPUST</name>
<evidence type="ECO:0000313" key="1">
    <source>
        <dbReference type="EMBL" id="MBA4678994.1"/>
    </source>
</evidence>
<sequence length="188" mass="21861">MCLDRFKNIDSTGNTVIQRGQEYISPSSILLHKGQRRNIREWPKWSLPNTPRIVNQSAVMPRTPYQMGRGHSPHTLQNRTNKRSLELPCLSKNMAPITAILTHSLSIPCSDCNYHILKRNRLMIPVKHQQHAVIQIKHINWKHPSEIFVLMNTSQPFKLLSRVRQYLMQLLRVDILAHNQGIVIKQKP</sequence>
<proteinExistence type="predicted"/>
<dbReference type="EMBL" id="GISG01281948">
    <property type="protein sequence ID" value="MBA4678994.1"/>
    <property type="molecule type" value="Transcribed_RNA"/>
</dbReference>
<dbReference type="AlphaFoldDB" id="A0A7C9AY57"/>
<reference evidence="1" key="2">
    <citation type="submission" date="2020-07" db="EMBL/GenBank/DDBJ databases">
        <authorList>
            <person name="Vera ALvarez R."/>
            <person name="Arias-Moreno D.M."/>
            <person name="Jimenez-Jacinto V."/>
            <person name="Jimenez-Bremont J.F."/>
            <person name="Swaminathan K."/>
            <person name="Moose S.P."/>
            <person name="Guerrero-Gonzalez M.L."/>
            <person name="Marino-Ramirez L."/>
            <person name="Landsman D."/>
            <person name="Rodriguez-Kessler M."/>
            <person name="Delgado-Sanchez P."/>
        </authorList>
    </citation>
    <scope>NUCLEOTIDE SEQUENCE</scope>
    <source>
        <tissue evidence="1">Cladode</tissue>
    </source>
</reference>
<reference evidence="1" key="1">
    <citation type="journal article" date="2013" name="J. Plant Res.">
        <title>Effect of fungi and light on seed germination of three Opuntia species from semiarid lands of central Mexico.</title>
        <authorList>
            <person name="Delgado-Sanchez P."/>
            <person name="Jimenez-Bremont J.F."/>
            <person name="Guerrero-Gonzalez Mde L."/>
            <person name="Flores J."/>
        </authorList>
    </citation>
    <scope>NUCLEOTIDE SEQUENCE</scope>
    <source>
        <tissue evidence="1">Cladode</tissue>
    </source>
</reference>